<dbReference type="Gene3D" id="3.50.50.60">
    <property type="entry name" value="FAD/NAD(P)-binding domain"/>
    <property type="match status" value="2"/>
</dbReference>
<feature type="binding site" evidence="6">
    <location>
        <position position="265"/>
    </location>
    <ligand>
        <name>NAD(+)</name>
        <dbReference type="ChEBI" id="CHEBI:57540"/>
    </ligand>
</feature>
<dbReference type="PRINTS" id="PR00368">
    <property type="entry name" value="FADPNR"/>
</dbReference>
<dbReference type="PANTHER" id="PTHR43014:SF4">
    <property type="entry name" value="PYRIDINE NUCLEOTIDE-DISULFIDE OXIDOREDUCTASE RCLA-RELATED"/>
    <property type="match status" value="1"/>
</dbReference>
<dbReference type="Pfam" id="PF07992">
    <property type="entry name" value="Pyr_redox_2"/>
    <property type="match status" value="1"/>
</dbReference>
<dbReference type="InterPro" id="IPR016156">
    <property type="entry name" value="FAD/NAD-linked_Rdtase_dimer_sf"/>
</dbReference>
<evidence type="ECO:0000256" key="4">
    <source>
        <dbReference type="ARBA" id="ARBA00023002"/>
    </source>
</evidence>
<evidence type="ECO:0000256" key="3">
    <source>
        <dbReference type="ARBA" id="ARBA00022827"/>
    </source>
</evidence>
<dbReference type="FunFam" id="3.30.390.30:FF:000001">
    <property type="entry name" value="Dihydrolipoyl dehydrogenase"/>
    <property type="match status" value="1"/>
</dbReference>
<feature type="binding site" evidence="6">
    <location>
        <position position="306"/>
    </location>
    <ligand>
        <name>FAD</name>
        <dbReference type="ChEBI" id="CHEBI:57692"/>
    </ligand>
</feature>
<dbReference type="AlphaFoldDB" id="A0A428Z206"/>
<comment type="cofactor">
    <cofactor evidence="6">
        <name>FAD</name>
        <dbReference type="ChEBI" id="CHEBI:57692"/>
    </cofactor>
    <text evidence="6">Binds 1 FAD per subunit.</text>
</comment>
<dbReference type="EMBL" id="QHKI01000033">
    <property type="protein sequence ID" value="RSM79336.1"/>
    <property type="molecule type" value="Genomic_DNA"/>
</dbReference>
<dbReference type="OrthoDB" id="4678789at2"/>
<feature type="domain" description="FAD/NAD(P)-binding" evidence="9">
    <location>
        <begin position="8"/>
        <end position="316"/>
    </location>
</feature>
<dbReference type="InterPro" id="IPR036188">
    <property type="entry name" value="FAD/NAD-bd_sf"/>
</dbReference>
<dbReference type="InterPro" id="IPR001100">
    <property type="entry name" value="Pyr_nuc-diS_OxRdtase"/>
</dbReference>
<sequence length="461" mass="49360">MADTLRADVLVIGFGKGGKTAAAELGRRGKRVVLIEQSDQMYGGTCPNVGCVPTKALVHHSHKRHTLDSAPEWYERAVSEVQALTSTFRAGNYDALNNADTVTVITGKARFTDAHTVIVGTGEDRVTVTAEYILINTGSTPIIPDIPGLAASKYTVTSTDLIREPSLPKRLAIVGGGYLGIEFASIYRQFGSQVTMFESKPKILRAEDDDVAAVAEAILAGEGIDIVAGATVKEIRDGETTAIVVYEKDGREFTTEANAVLAASGRAPATDGLDLEAAGVRVTERGAVEVDEYLRTSQPHIFALGDVNGGPQFTYISLDDSRIVLDQLLGEGKRSTADRVAIPHTLFMTPPLATVGLTEREARAAGYRLKIASEPVAEIVAMPRAYVVEETRGVMKFVLDADTDEILGAALLSVDAQELINTVALAIRNGVKATQLRDAVYTHPSSTEAFNEVLFTIVRED</sequence>
<evidence type="ECO:0000313" key="11">
    <source>
        <dbReference type="Proteomes" id="UP000287547"/>
    </source>
</evidence>
<organism evidence="10 11">
    <name type="scientific">Kibdelosporangium aridum</name>
    <dbReference type="NCBI Taxonomy" id="2030"/>
    <lineage>
        <taxon>Bacteria</taxon>
        <taxon>Bacillati</taxon>
        <taxon>Actinomycetota</taxon>
        <taxon>Actinomycetes</taxon>
        <taxon>Pseudonocardiales</taxon>
        <taxon>Pseudonocardiaceae</taxon>
        <taxon>Kibdelosporangium</taxon>
    </lineage>
</organism>
<feature type="binding site" evidence="6">
    <location>
        <begin position="137"/>
        <end position="139"/>
    </location>
    <ligand>
        <name>FAD</name>
        <dbReference type="ChEBI" id="CHEBI:57692"/>
    </ligand>
</feature>
<evidence type="ECO:0000259" key="8">
    <source>
        <dbReference type="Pfam" id="PF02852"/>
    </source>
</evidence>
<feature type="disulfide bond" description="Redox-active" evidence="7">
    <location>
        <begin position="46"/>
        <end position="51"/>
    </location>
</feature>
<dbReference type="GO" id="GO:0003955">
    <property type="term" value="F:NAD(P)H dehydrogenase (quinone) activity"/>
    <property type="evidence" value="ECO:0007669"/>
    <property type="project" value="TreeGrafter"/>
</dbReference>
<proteinExistence type="inferred from homology"/>
<dbReference type="GO" id="GO:0050660">
    <property type="term" value="F:flavin adenine dinucleotide binding"/>
    <property type="evidence" value="ECO:0007669"/>
    <property type="project" value="TreeGrafter"/>
</dbReference>
<dbReference type="Proteomes" id="UP000287547">
    <property type="component" value="Unassembled WGS sequence"/>
</dbReference>
<evidence type="ECO:0000256" key="2">
    <source>
        <dbReference type="ARBA" id="ARBA00022630"/>
    </source>
</evidence>
<evidence type="ECO:0000256" key="6">
    <source>
        <dbReference type="PIRSR" id="PIRSR000350-3"/>
    </source>
</evidence>
<keyword evidence="3 6" id="KW-0274">FAD</keyword>
<dbReference type="Pfam" id="PF02852">
    <property type="entry name" value="Pyr_redox_dim"/>
    <property type="match status" value="1"/>
</dbReference>
<dbReference type="SUPFAM" id="SSF51905">
    <property type="entry name" value="FAD/NAD(P)-binding domain"/>
    <property type="match status" value="1"/>
</dbReference>
<keyword evidence="4" id="KW-0560">Oxidoreductase</keyword>
<reference evidence="10 11" key="1">
    <citation type="submission" date="2018-05" db="EMBL/GenBank/DDBJ databases">
        <title>Evolution of GPA BGCs.</title>
        <authorList>
            <person name="Waglechner N."/>
            <person name="Wright G.D."/>
        </authorList>
    </citation>
    <scope>NUCLEOTIDE SEQUENCE [LARGE SCALE GENOMIC DNA]</scope>
    <source>
        <strain evidence="10 11">A82846</strain>
    </source>
</reference>
<feature type="binding site" evidence="6">
    <location>
        <position position="55"/>
    </location>
    <ligand>
        <name>FAD</name>
        <dbReference type="ChEBI" id="CHEBI:57692"/>
    </ligand>
</feature>
<evidence type="ECO:0000313" key="10">
    <source>
        <dbReference type="EMBL" id="RSM79336.1"/>
    </source>
</evidence>
<gene>
    <name evidence="10" type="ORF">DMH04_31790</name>
</gene>
<comment type="similarity">
    <text evidence="1">Belongs to the class-I pyridine nucleotide-disulfide oxidoreductase family.</text>
</comment>
<feature type="binding site" evidence="6">
    <location>
        <begin position="175"/>
        <end position="182"/>
    </location>
    <ligand>
        <name>NAD(+)</name>
        <dbReference type="ChEBI" id="CHEBI:57540"/>
    </ligand>
</feature>
<evidence type="ECO:0000256" key="1">
    <source>
        <dbReference type="ARBA" id="ARBA00007532"/>
    </source>
</evidence>
<feature type="binding site" evidence="6">
    <location>
        <position position="198"/>
    </location>
    <ligand>
        <name>NAD(+)</name>
        <dbReference type="ChEBI" id="CHEBI:57540"/>
    </ligand>
</feature>
<keyword evidence="6" id="KW-0520">NAD</keyword>
<dbReference type="InterPro" id="IPR004099">
    <property type="entry name" value="Pyr_nucl-diS_OxRdtase_dimer"/>
</dbReference>
<dbReference type="RefSeq" id="WP_037250689.1">
    <property type="nucleotide sequence ID" value="NZ_QHKI01000033.1"/>
</dbReference>
<accession>A0A428Z206</accession>
<protein>
    <submittedName>
        <fullName evidence="10">FAD-binding protein</fullName>
    </submittedName>
</protein>
<feature type="active site" description="Proton acceptor" evidence="5">
    <location>
        <position position="443"/>
    </location>
</feature>
<evidence type="ECO:0000256" key="7">
    <source>
        <dbReference type="PIRSR" id="PIRSR000350-4"/>
    </source>
</evidence>
<dbReference type="PANTHER" id="PTHR43014">
    <property type="entry name" value="MERCURIC REDUCTASE"/>
    <property type="match status" value="1"/>
</dbReference>
<name>A0A428Z206_KIBAR</name>
<dbReference type="Gene3D" id="3.30.390.30">
    <property type="match status" value="1"/>
</dbReference>
<feature type="domain" description="Pyridine nucleotide-disulphide oxidoreductase dimerisation" evidence="8">
    <location>
        <begin position="342"/>
        <end position="452"/>
    </location>
</feature>
<comment type="caution">
    <text evidence="10">The sequence shown here is derived from an EMBL/GenBank/DDBJ whole genome shotgun (WGS) entry which is preliminary data.</text>
</comment>
<evidence type="ECO:0000259" key="9">
    <source>
        <dbReference type="Pfam" id="PF07992"/>
    </source>
</evidence>
<keyword evidence="2" id="KW-0285">Flavoprotein</keyword>
<evidence type="ECO:0000256" key="5">
    <source>
        <dbReference type="PIRSR" id="PIRSR000350-2"/>
    </source>
</evidence>
<dbReference type="PRINTS" id="PR00411">
    <property type="entry name" value="PNDRDTASEI"/>
</dbReference>
<keyword evidence="6" id="KW-0547">Nucleotide-binding</keyword>
<dbReference type="SUPFAM" id="SSF55424">
    <property type="entry name" value="FAD/NAD-linked reductases, dimerisation (C-terminal) domain"/>
    <property type="match status" value="1"/>
</dbReference>
<dbReference type="InterPro" id="IPR023753">
    <property type="entry name" value="FAD/NAD-binding_dom"/>
</dbReference>
<dbReference type="PIRSF" id="PIRSF000350">
    <property type="entry name" value="Mercury_reductase_MerA"/>
    <property type="match status" value="1"/>
</dbReference>